<name>A0AA36GHP9_CYLNA</name>
<dbReference type="SUPFAM" id="SSF161070">
    <property type="entry name" value="SNF-like"/>
    <property type="match status" value="1"/>
</dbReference>
<dbReference type="EMBL" id="CATQJL010000001">
    <property type="protein sequence ID" value="CAJ0591848.1"/>
    <property type="molecule type" value="Genomic_DNA"/>
</dbReference>
<keyword evidence="3" id="KW-1185">Reference proteome</keyword>
<reference evidence="2" key="1">
    <citation type="submission" date="2023-07" db="EMBL/GenBank/DDBJ databases">
        <authorList>
            <consortium name="CYATHOMIX"/>
        </authorList>
    </citation>
    <scope>NUCLEOTIDE SEQUENCE</scope>
    <source>
        <strain evidence="2">N/A</strain>
    </source>
</reference>
<dbReference type="InterPro" id="IPR037272">
    <property type="entry name" value="SNS_sf"/>
</dbReference>
<keyword evidence="1" id="KW-1133">Transmembrane helix</keyword>
<sequence length="103" mass="11078">MEDVISLQFVIKSVLESINLVAFVAAYGAALVVLILPAIVLELAVGQLTGRASVQAFYHLSPIFKGIISGIVHITCISNHDTICVVDTFRLSSILDYSSRSTI</sequence>
<keyword evidence="1" id="KW-0472">Membrane</keyword>
<comment type="caution">
    <text evidence="2">The sequence shown here is derived from an EMBL/GenBank/DDBJ whole genome shotgun (WGS) entry which is preliminary data.</text>
</comment>
<gene>
    <name evidence="2" type="ORF">CYNAS_LOCUS3831</name>
</gene>
<evidence type="ECO:0000313" key="2">
    <source>
        <dbReference type="EMBL" id="CAJ0591848.1"/>
    </source>
</evidence>
<accession>A0AA36GHP9</accession>
<feature type="transmembrane region" description="Helical" evidence="1">
    <location>
        <begin position="20"/>
        <end position="41"/>
    </location>
</feature>
<proteinExistence type="predicted"/>
<organism evidence="2 3">
    <name type="scientific">Cylicocyclus nassatus</name>
    <name type="common">Nematode worm</name>
    <dbReference type="NCBI Taxonomy" id="53992"/>
    <lineage>
        <taxon>Eukaryota</taxon>
        <taxon>Metazoa</taxon>
        <taxon>Ecdysozoa</taxon>
        <taxon>Nematoda</taxon>
        <taxon>Chromadorea</taxon>
        <taxon>Rhabditida</taxon>
        <taxon>Rhabditina</taxon>
        <taxon>Rhabditomorpha</taxon>
        <taxon>Strongyloidea</taxon>
        <taxon>Strongylidae</taxon>
        <taxon>Cylicocyclus</taxon>
    </lineage>
</organism>
<dbReference type="Proteomes" id="UP001176961">
    <property type="component" value="Unassembled WGS sequence"/>
</dbReference>
<dbReference type="AlphaFoldDB" id="A0AA36GHP9"/>
<evidence type="ECO:0000313" key="3">
    <source>
        <dbReference type="Proteomes" id="UP001176961"/>
    </source>
</evidence>
<keyword evidence="1" id="KW-0812">Transmembrane</keyword>
<protein>
    <submittedName>
        <fullName evidence="2">Uncharacterized protein</fullName>
    </submittedName>
</protein>
<evidence type="ECO:0000256" key="1">
    <source>
        <dbReference type="SAM" id="Phobius"/>
    </source>
</evidence>